<dbReference type="InterPro" id="IPR009326">
    <property type="entry name" value="DUF984"/>
</dbReference>
<name>A0ABM8B759_9BIFI</name>
<keyword evidence="3" id="KW-1185">Reference proteome</keyword>
<accession>A0ABM8B759</accession>
<dbReference type="Proteomes" id="UP001321766">
    <property type="component" value="Chromosome"/>
</dbReference>
<dbReference type="SUPFAM" id="SSF88697">
    <property type="entry name" value="PUA domain-like"/>
    <property type="match status" value="1"/>
</dbReference>
<dbReference type="EMBL" id="AP026798">
    <property type="protein sequence ID" value="BDR52695.1"/>
    <property type="molecule type" value="Genomic_DNA"/>
</dbReference>
<dbReference type="PANTHER" id="PTHR39203">
    <property type="entry name" value="CYTOPLASMIC PROTEIN-RELATED"/>
    <property type="match status" value="1"/>
</dbReference>
<dbReference type="Pfam" id="PF04266">
    <property type="entry name" value="ASCH"/>
    <property type="match status" value="1"/>
</dbReference>
<evidence type="ECO:0000259" key="1">
    <source>
        <dbReference type="SMART" id="SM01022"/>
    </source>
</evidence>
<feature type="domain" description="ASCH" evidence="1">
    <location>
        <begin position="15"/>
        <end position="141"/>
    </location>
</feature>
<reference evidence="2 3" key="1">
    <citation type="journal article" date="2023" name="Microbiol. Spectr.">
        <title>Symbiosis of Carpenter Bees with Uncharacterized Lactic Acid Bacteria Showing NAD Auxotrophy.</title>
        <authorList>
            <person name="Kawasaki S."/>
            <person name="Ozawa K."/>
            <person name="Mori T."/>
            <person name="Yamamoto A."/>
            <person name="Ito M."/>
            <person name="Ohkuma M."/>
            <person name="Sakamoto M."/>
            <person name="Matsutani M."/>
        </authorList>
    </citation>
    <scope>NUCLEOTIDE SEQUENCE [LARGE SCALE GENOMIC DNA]</scope>
    <source>
        <strain evidence="2 3">Kim37-2</strain>
    </source>
</reference>
<dbReference type="SMART" id="SM01022">
    <property type="entry name" value="ASCH"/>
    <property type="match status" value="1"/>
</dbReference>
<evidence type="ECO:0000313" key="2">
    <source>
        <dbReference type="EMBL" id="BDR52695.1"/>
    </source>
</evidence>
<dbReference type="Gene3D" id="3.10.400.10">
    <property type="entry name" value="Sulfate adenylyltransferase"/>
    <property type="match status" value="1"/>
</dbReference>
<organism evidence="2 3">
    <name type="scientific">Bombiscardovia nodaiensis</name>
    <dbReference type="NCBI Taxonomy" id="2932181"/>
    <lineage>
        <taxon>Bacteria</taxon>
        <taxon>Bacillati</taxon>
        <taxon>Actinomycetota</taxon>
        <taxon>Actinomycetes</taxon>
        <taxon>Bifidobacteriales</taxon>
        <taxon>Bifidobacteriaceae</taxon>
        <taxon>Bombiscardovia</taxon>
    </lineage>
</organism>
<dbReference type="InterPro" id="IPR015947">
    <property type="entry name" value="PUA-like_sf"/>
</dbReference>
<protein>
    <recommendedName>
        <fullName evidence="1">ASCH domain-containing protein</fullName>
    </recommendedName>
</protein>
<gene>
    <name evidence="2" type="ORF">KIM372_06020</name>
</gene>
<sequence length="147" mass="16778">MDENLDWEQLPRAEFAFPGPLRETLVEAILAGRKTTTTSLLAECEQEGDYIPTAGERDVLIDSREQPVAVLENTEVRIVRLGDVDLRHVIDEGEGDKSIASWRAKHEAFWKTPEMQAELNDPNFTIDDDTMLVLERFRIIARLNPDE</sequence>
<proteinExistence type="predicted"/>
<dbReference type="InterPro" id="IPR007374">
    <property type="entry name" value="ASCH_domain"/>
</dbReference>
<evidence type="ECO:0000313" key="3">
    <source>
        <dbReference type="Proteomes" id="UP001321766"/>
    </source>
</evidence>
<dbReference type="PANTHER" id="PTHR39203:SF1">
    <property type="entry name" value="CYTOPLASMIC PROTEIN"/>
    <property type="match status" value="1"/>
</dbReference>
<dbReference type="PIRSF" id="PIRSF021320">
    <property type="entry name" value="DUF984"/>
    <property type="match status" value="1"/>
</dbReference>